<dbReference type="Pfam" id="PF23023">
    <property type="entry name" value="Anti-Pycsar_Apyc1"/>
    <property type="match status" value="1"/>
</dbReference>
<comment type="similarity">
    <text evidence="8">Belongs to the RNase Z family.</text>
</comment>
<keyword evidence="5 8" id="KW-0255">Endonuclease</keyword>
<dbReference type="Proteomes" id="UP000002772">
    <property type="component" value="Unassembled WGS sequence"/>
</dbReference>
<feature type="binding site" evidence="8">
    <location>
        <position position="213"/>
    </location>
    <ligand>
        <name>Zn(2+)</name>
        <dbReference type="ChEBI" id="CHEBI:29105"/>
        <label>1</label>
        <note>catalytic</note>
    </ligand>
</feature>
<dbReference type="AlphaFoldDB" id="F8N943"/>
<keyword evidence="6 8" id="KW-0378">Hydrolase</keyword>
<keyword evidence="7 8" id="KW-0862">Zinc</keyword>
<feature type="binding site" evidence="8">
    <location>
        <position position="213"/>
    </location>
    <ligand>
        <name>Zn(2+)</name>
        <dbReference type="ChEBI" id="CHEBI:29105"/>
        <label>2</label>
        <note>catalytic</note>
    </ligand>
</feature>
<gene>
    <name evidence="8" type="primary">rnz</name>
    <name evidence="9" type="ORF">Premu_1188</name>
</gene>
<feature type="binding site" evidence="8">
    <location>
        <position position="143"/>
    </location>
    <ligand>
        <name>Zn(2+)</name>
        <dbReference type="ChEBI" id="CHEBI:29105"/>
        <label>1</label>
        <note>catalytic</note>
    </ligand>
</feature>
<proteinExistence type="inferred from homology"/>
<evidence type="ECO:0000256" key="6">
    <source>
        <dbReference type="ARBA" id="ARBA00022801"/>
    </source>
</evidence>
<comment type="subunit">
    <text evidence="1 8">Homodimer.</text>
</comment>
<evidence type="ECO:0000256" key="8">
    <source>
        <dbReference type="HAMAP-Rule" id="MF_01818"/>
    </source>
</evidence>
<dbReference type="GO" id="GO:0008270">
    <property type="term" value="F:zinc ion binding"/>
    <property type="evidence" value="ECO:0007669"/>
    <property type="project" value="UniProtKB-UniRule"/>
</dbReference>
<dbReference type="eggNOG" id="COG1234">
    <property type="taxonomic scope" value="Bacteria"/>
</dbReference>
<evidence type="ECO:0000256" key="1">
    <source>
        <dbReference type="ARBA" id="ARBA00011738"/>
    </source>
</evidence>
<dbReference type="Gene3D" id="3.60.15.10">
    <property type="entry name" value="Ribonuclease Z/Hydroxyacylglutathione hydrolase-like"/>
    <property type="match status" value="1"/>
</dbReference>
<feature type="active site" description="Proton acceptor" evidence="8">
    <location>
        <position position="67"/>
    </location>
</feature>
<dbReference type="InterPro" id="IPR013471">
    <property type="entry name" value="RNase_Z/BN"/>
</dbReference>
<organism evidence="9 10">
    <name type="scientific">Hallella multisaccharivorax DSM 17128</name>
    <dbReference type="NCBI Taxonomy" id="688246"/>
    <lineage>
        <taxon>Bacteria</taxon>
        <taxon>Pseudomonadati</taxon>
        <taxon>Bacteroidota</taxon>
        <taxon>Bacteroidia</taxon>
        <taxon>Bacteroidales</taxon>
        <taxon>Prevotellaceae</taxon>
        <taxon>Hallella</taxon>
    </lineage>
</organism>
<keyword evidence="4 8" id="KW-0479">Metal-binding</keyword>
<accession>F8N943</accession>
<feature type="binding site" evidence="8">
    <location>
        <position position="271"/>
    </location>
    <ligand>
        <name>Zn(2+)</name>
        <dbReference type="ChEBI" id="CHEBI:29105"/>
        <label>2</label>
        <note>catalytic</note>
    </ligand>
</feature>
<feature type="binding site" evidence="8">
    <location>
        <position position="63"/>
    </location>
    <ligand>
        <name>Zn(2+)</name>
        <dbReference type="ChEBI" id="CHEBI:29105"/>
        <label>1</label>
        <note>catalytic</note>
    </ligand>
</feature>
<dbReference type="EC" id="3.1.26.11" evidence="8"/>
<feature type="binding site" evidence="8">
    <location>
        <position position="68"/>
    </location>
    <ligand>
        <name>Zn(2+)</name>
        <dbReference type="ChEBI" id="CHEBI:29105"/>
        <label>2</label>
        <note>catalytic</note>
    </ligand>
</feature>
<evidence type="ECO:0000256" key="2">
    <source>
        <dbReference type="ARBA" id="ARBA00022694"/>
    </source>
</evidence>
<comment type="function">
    <text evidence="8">Zinc phosphodiesterase, which displays some tRNA 3'-processing endonuclease activity. Probably involved in tRNA maturation, by removing a 3'-trailer from precursor tRNA.</text>
</comment>
<dbReference type="EMBL" id="GL945017">
    <property type="protein sequence ID" value="EGN56621.1"/>
    <property type="molecule type" value="Genomic_DNA"/>
</dbReference>
<dbReference type="PANTHER" id="PTHR46018">
    <property type="entry name" value="ZINC PHOSPHODIESTERASE ELAC PROTEIN 1"/>
    <property type="match status" value="1"/>
</dbReference>
<dbReference type="NCBIfam" id="TIGR02651">
    <property type="entry name" value="RNase_Z"/>
    <property type="match status" value="1"/>
</dbReference>
<dbReference type="PANTHER" id="PTHR46018:SF2">
    <property type="entry name" value="ZINC PHOSPHODIESTERASE ELAC PROTEIN 1"/>
    <property type="match status" value="1"/>
</dbReference>
<reference evidence="10" key="1">
    <citation type="journal article" date="2011" name="Stand. Genomic Sci.">
        <title>Non-contiguous finished genome sequence of the opportunistic oral pathogen Prevotella multisaccharivorax type strain (PPPA20).</title>
        <authorList>
            <person name="Pati A."/>
            <person name="Gronow S."/>
            <person name="Lu M."/>
            <person name="Lapidus A."/>
            <person name="Nolan M."/>
            <person name="Lucas S."/>
            <person name="Hammon N."/>
            <person name="Deshpande S."/>
            <person name="Cheng J.F."/>
            <person name="Tapia R."/>
            <person name="Han C."/>
            <person name="Goodwin L."/>
            <person name="Pitluck S."/>
            <person name="Liolios K."/>
            <person name="Pagani I."/>
            <person name="Mavromatis K."/>
            <person name="Mikhailova N."/>
            <person name="Huntemann M."/>
            <person name="Chen A."/>
            <person name="Palaniappan K."/>
            <person name="Land M."/>
            <person name="Hauser L."/>
            <person name="Detter J.C."/>
            <person name="Brambilla E.M."/>
            <person name="Rohde M."/>
            <person name="Goker M."/>
            <person name="Woyke T."/>
            <person name="Bristow J."/>
            <person name="Eisen J.A."/>
            <person name="Markowitz V."/>
            <person name="Hugenholtz P."/>
            <person name="Kyrpides N.C."/>
            <person name="Klenk H.P."/>
            <person name="Ivanova N."/>
        </authorList>
    </citation>
    <scope>NUCLEOTIDE SEQUENCE [LARGE SCALE GENOMIC DNA]</scope>
    <source>
        <strain evidence="10">DSM 17128</strain>
    </source>
</reference>
<feature type="binding site" evidence="8">
    <location>
        <position position="65"/>
    </location>
    <ligand>
        <name>Zn(2+)</name>
        <dbReference type="ChEBI" id="CHEBI:29105"/>
        <label>1</label>
        <note>catalytic</note>
    </ligand>
</feature>
<dbReference type="RefSeq" id="WP_007573834.1">
    <property type="nucleotide sequence ID" value="NZ_BPTS01000001.1"/>
</dbReference>
<sequence>MEPFNIHILGCGSALPTLKHAASSQVVEIRGKFFMIDCGEGTQTQLRRSHVGFMKIQAVFISHLHGDHCFGLIGLISTFGMLGRIAPLHVYAPAALKPLLDDQLKLFCNRLSYDVVFHAVDTSKHKAVYEDGSLTVETLPLAHRVPCAGYLFRERPTLPHIRRDMIDCFNIPVSQINNIKMGADWTTADGTVIPNSRLTLPADAPRSYAYCCDTRYMPDLYQLVEGVNLLYHDSTYDSSCADRAKIYYHSTSQQAAKVAQDAHVGKLLLGHFSARYDNEETILKEARAVFSNSVLASEGKVVGVE</sequence>
<comment type="cofactor">
    <cofactor evidence="8">
        <name>Zn(2+)</name>
        <dbReference type="ChEBI" id="CHEBI:29105"/>
    </cofactor>
    <text evidence="8">Binds 2 Zn(2+) ions.</text>
</comment>
<feature type="binding site" evidence="8">
    <location>
        <position position="67"/>
    </location>
    <ligand>
        <name>Zn(2+)</name>
        <dbReference type="ChEBI" id="CHEBI:29105"/>
        <label>2</label>
        <note>catalytic</note>
    </ligand>
</feature>
<name>F8N943_9BACT</name>
<protein>
    <recommendedName>
        <fullName evidence="8">Ribonuclease Z</fullName>
        <shortName evidence="8">RNase Z</shortName>
        <ecNumber evidence="8">3.1.26.11</ecNumber>
    </recommendedName>
    <alternativeName>
        <fullName evidence="8">tRNA 3 endonuclease</fullName>
    </alternativeName>
    <alternativeName>
        <fullName evidence="8">tRNase Z</fullName>
    </alternativeName>
</protein>
<dbReference type="STRING" id="688246.Premu_1188"/>
<dbReference type="HOGENOM" id="CLU_031317_2_1_10"/>
<evidence type="ECO:0000256" key="7">
    <source>
        <dbReference type="ARBA" id="ARBA00022833"/>
    </source>
</evidence>
<evidence type="ECO:0000313" key="10">
    <source>
        <dbReference type="Proteomes" id="UP000002772"/>
    </source>
</evidence>
<dbReference type="HAMAP" id="MF_01818">
    <property type="entry name" value="RNase_Z_BN"/>
    <property type="match status" value="1"/>
</dbReference>
<evidence type="ECO:0000256" key="3">
    <source>
        <dbReference type="ARBA" id="ARBA00022722"/>
    </source>
</evidence>
<evidence type="ECO:0000313" key="9">
    <source>
        <dbReference type="EMBL" id="EGN56621.1"/>
    </source>
</evidence>
<evidence type="ECO:0000256" key="5">
    <source>
        <dbReference type="ARBA" id="ARBA00022759"/>
    </source>
</evidence>
<dbReference type="GO" id="GO:0042781">
    <property type="term" value="F:3'-tRNA processing endoribonuclease activity"/>
    <property type="evidence" value="ECO:0007669"/>
    <property type="project" value="UniProtKB-UniRule"/>
</dbReference>
<dbReference type="OrthoDB" id="9800940at2"/>
<comment type="catalytic activity">
    <reaction evidence="8">
        <text>Endonucleolytic cleavage of RNA, removing extra 3' nucleotides from tRNA precursor, generating 3' termini of tRNAs. A 3'-hydroxy group is left at the tRNA terminus and a 5'-phosphoryl group is left at the trailer molecule.</text>
        <dbReference type="EC" id="3.1.26.11"/>
    </reaction>
</comment>
<keyword evidence="10" id="KW-1185">Reference proteome</keyword>
<evidence type="ECO:0000256" key="4">
    <source>
        <dbReference type="ARBA" id="ARBA00022723"/>
    </source>
</evidence>
<dbReference type="CDD" id="cd07717">
    <property type="entry name" value="RNaseZ_ZiPD-like_MBL-fold"/>
    <property type="match status" value="1"/>
</dbReference>
<keyword evidence="3 8" id="KW-0540">Nuclease</keyword>
<dbReference type="SUPFAM" id="SSF56281">
    <property type="entry name" value="Metallo-hydrolase/oxidoreductase"/>
    <property type="match status" value="1"/>
</dbReference>
<dbReference type="InterPro" id="IPR036866">
    <property type="entry name" value="RibonucZ/Hydroxyglut_hydro"/>
</dbReference>
<keyword evidence="2 8" id="KW-0819">tRNA processing</keyword>
<dbReference type="NCBIfam" id="NF000801">
    <property type="entry name" value="PRK00055.1-3"/>
    <property type="match status" value="1"/>
</dbReference>